<name>A0ACC1Y021_MELAZ</name>
<reference evidence="1 2" key="1">
    <citation type="journal article" date="2023" name="Science">
        <title>Complex scaffold remodeling in plant triterpene biosynthesis.</title>
        <authorList>
            <person name="De La Pena R."/>
            <person name="Hodgson H."/>
            <person name="Liu J.C."/>
            <person name="Stephenson M.J."/>
            <person name="Martin A.C."/>
            <person name="Owen C."/>
            <person name="Harkess A."/>
            <person name="Leebens-Mack J."/>
            <person name="Jimenez L.E."/>
            <person name="Osbourn A."/>
            <person name="Sattely E.S."/>
        </authorList>
    </citation>
    <scope>NUCLEOTIDE SEQUENCE [LARGE SCALE GENOMIC DNA]</scope>
    <source>
        <strain evidence="2">cv. JPN11</strain>
        <tissue evidence="1">Leaf</tissue>
    </source>
</reference>
<keyword evidence="2" id="KW-1185">Reference proteome</keyword>
<comment type="caution">
    <text evidence="1">The sequence shown here is derived from an EMBL/GenBank/DDBJ whole genome shotgun (WGS) entry which is preliminary data.</text>
</comment>
<accession>A0ACC1Y021</accession>
<gene>
    <name evidence="1" type="ORF">OWV82_011970</name>
</gene>
<evidence type="ECO:0000313" key="2">
    <source>
        <dbReference type="Proteomes" id="UP001164539"/>
    </source>
</evidence>
<evidence type="ECO:0000313" key="1">
    <source>
        <dbReference type="EMBL" id="KAJ4717041.1"/>
    </source>
</evidence>
<dbReference type="Proteomes" id="UP001164539">
    <property type="component" value="Chromosome 6"/>
</dbReference>
<protein>
    <submittedName>
        <fullName evidence="1">Transposon Ty3-I Gag-Pol polyprotein</fullName>
    </submittedName>
</protein>
<proteinExistence type="predicted"/>
<organism evidence="1 2">
    <name type="scientific">Melia azedarach</name>
    <name type="common">Chinaberry tree</name>
    <dbReference type="NCBI Taxonomy" id="155640"/>
    <lineage>
        <taxon>Eukaryota</taxon>
        <taxon>Viridiplantae</taxon>
        <taxon>Streptophyta</taxon>
        <taxon>Embryophyta</taxon>
        <taxon>Tracheophyta</taxon>
        <taxon>Spermatophyta</taxon>
        <taxon>Magnoliopsida</taxon>
        <taxon>eudicotyledons</taxon>
        <taxon>Gunneridae</taxon>
        <taxon>Pentapetalae</taxon>
        <taxon>rosids</taxon>
        <taxon>malvids</taxon>
        <taxon>Sapindales</taxon>
        <taxon>Meliaceae</taxon>
        <taxon>Melia</taxon>
    </lineage>
</organism>
<sequence length="125" mass="14116">MPRVDGPFTVLEKVNDNAYKIDLSREYNVSVTFNVRDLTLYLGNSEELDLRTNPIQPWEDDVIYGDVEAVQGCVVPNVGPITRSMAKKLRTTLELLLRVNTAHSKNLEAKALKPKVLTLLTFLED</sequence>
<dbReference type="EMBL" id="CM051399">
    <property type="protein sequence ID" value="KAJ4717041.1"/>
    <property type="molecule type" value="Genomic_DNA"/>
</dbReference>